<gene>
    <name evidence="7" type="ORF">AMON00008_LOCUS55221</name>
</gene>
<evidence type="ECO:0000313" key="7">
    <source>
        <dbReference type="EMBL" id="CAE4654065.1"/>
    </source>
</evidence>
<dbReference type="GO" id="GO:0016020">
    <property type="term" value="C:membrane"/>
    <property type="evidence" value="ECO:0007669"/>
    <property type="project" value="UniProtKB-SubCell"/>
</dbReference>
<evidence type="ECO:0000256" key="5">
    <source>
        <dbReference type="ARBA" id="ARBA00023136"/>
    </source>
</evidence>
<evidence type="ECO:0000256" key="3">
    <source>
        <dbReference type="ARBA" id="ARBA00022692"/>
    </source>
</evidence>
<organism evidence="7">
    <name type="scientific">Alexandrium monilatum</name>
    <dbReference type="NCBI Taxonomy" id="311494"/>
    <lineage>
        <taxon>Eukaryota</taxon>
        <taxon>Sar</taxon>
        <taxon>Alveolata</taxon>
        <taxon>Dinophyceae</taxon>
        <taxon>Gonyaulacales</taxon>
        <taxon>Pyrocystaceae</taxon>
        <taxon>Alexandrium</taxon>
    </lineage>
</organism>
<comment type="similarity">
    <text evidence="2">Belongs to the UPF0057 (PMP3) family.</text>
</comment>
<feature type="region of interest" description="Disordered" evidence="6">
    <location>
        <begin position="89"/>
        <end position="114"/>
    </location>
</feature>
<dbReference type="Pfam" id="PF01679">
    <property type="entry name" value="Pmp3"/>
    <property type="match status" value="1"/>
</dbReference>
<accession>A0A7S4SRR0</accession>
<dbReference type="PANTHER" id="PTHR21659">
    <property type="entry name" value="HYDROPHOBIC PROTEIN RCI2 LOW TEMPERATURE AND SALT RESPONSIVE PROTEIN LTI6 -RELATED"/>
    <property type="match status" value="1"/>
</dbReference>
<reference evidence="7" key="1">
    <citation type="submission" date="2021-01" db="EMBL/GenBank/DDBJ databases">
        <authorList>
            <person name="Corre E."/>
            <person name="Pelletier E."/>
            <person name="Niang G."/>
            <person name="Scheremetjew M."/>
            <person name="Finn R."/>
            <person name="Kale V."/>
            <person name="Holt S."/>
            <person name="Cochrane G."/>
            <person name="Meng A."/>
            <person name="Brown T."/>
            <person name="Cohen L."/>
        </authorList>
    </citation>
    <scope>NUCLEOTIDE SEQUENCE</scope>
    <source>
        <strain evidence="7">CCMP3105</strain>
    </source>
</reference>
<keyword evidence="3" id="KW-0812">Transmembrane</keyword>
<dbReference type="AlphaFoldDB" id="A0A7S4SRR0"/>
<sequence>MAQASVPAIFRFRRPRFAAPVPPDPAERMCGNDLVACICAYFIPPLGVFWDLGCGWEVLVCTILTFCGYVPGVVFAVCMIGCKEPASGRELPDAEKGGAGGESEPAAGYIKVAE</sequence>
<dbReference type="PANTHER" id="PTHR21659:SF42">
    <property type="entry name" value="UPF0057 MEMBRANE PROTEIN ZK632.10-RELATED"/>
    <property type="match status" value="1"/>
</dbReference>
<dbReference type="InterPro" id="IPR000612">
    <property type="entry name" value="PMP3"/>
</dbReference>
<name>A0A7S4SRR0_9DINO</name>
<protein>
    <submittedName>
        <fullName evidence="7">Uncharacterized protein</fullName>
    </submittedName>
</protein>
<evidence type="ECO:0000256" key="2">
    <source>
        <dbReference type="ARBA" id="ARBA00009530"/>
    </source>
</evidence>
<dbReference type="EMBL" id="HBNR01077585">
    <property type="protein sequence ID" value="CAE4654065.1"/>
    <property type="molecule type" value="Transcribed_RNA"/>
</dbReference>
<evidence type="ECO:0000256" key="4">
    <source>
        <dbReference type="ARBA" id="ARBA00022989"/>
    </source>
</evidence>
<comment type="subcellular location">
    <subcellularLocation>
        <location evidence="1">Membrane</location>
    </subcellularLocation>
</comment>
<keyword evidence="4" id="KW-1133">Transmembrane helix</keyword>
<keyword evidence="5" id="KW-0472">Membrane</keyword>
<evidence type="ECO:0000256" key="1">
    <source>
        <dbReference type="ARBA" id="ARBA00004370"/>
    </source>
</evidence>
<proteinExistence type="inferred from homology"/>
<evidence type="ECO:0000256" key="6">
    <source>
        <dbReference type="SAM" id="MobiDB-lite"/>
    </source>
</evidence>